<gene>
    <name evidence="1" type="ORF">KIK155_LOCUS4435</name>
    <name evidence="2" type="ORF">TOA249_LOCUS31797</name>
</gene>
<dbReference type="Proteomes" id="UP000663865">
    <property type="component" value="Unassembled WGS sequence"/>
</dbReference>
<sequence length="246" mass="27381">MQDCKISSTPFDNTPATISNDTSNNLVDKNWYQSVIGSLLYLSTGTRPDISTAVGILARNVVNPTSQNVKSLKHLLRHLKGALNTLIEFNKTENTGIIAYSDSDWGGDTVDRKSTSGHIIFINGCPVAWRSNKQQVIALSTVEAECIAGAETASTIVWIRRLWKSLGNNICTPTKLWMDNQGAIKLSENGQASRRTRHIDIKYFFITSLITTKQITIDYKPTNYNCADIMTKALDSTKFKTHCEFI</sequence>
<comment type="caution">
    <text evidence="2">The sequence shown here is derived from an EMBL/GenBank/DDBJ whole genome shotgun (WGS) entry which is preliminary data.</text>
</comment>
<dbReference type="EMBL" id="CAJNYV010000425">
    <property type="protein sequence ID" value="CAF3360411.1"/>
    <property type="molecule type" value="Genomic_DNA"/>
</dbReference>
<name>A0A821W477_9BILA</name>
<dbReference type="PANTHER" id="PTHR11439">
    <property type="entry name" value="GAG-POL-RELATED RETROTRANSPOSON"/>
    <property type="match status" value="1"/>
</dbReference>
<dbReference type="EMBL" id="CAJOBS010006827">
    <property type="protein sequence ID" value="CAF4916688.1"/>
    <property type="molecule type" value="Genomic_DNA"/>
</dbReference>
<evidence type="ECO:0000313" key="2">
    <source>
        <dbReference type="EMBL" id="CAF4916688.1"/>
    </source>
</evidence>
<reference evidence="2" key="1">
    <citation type="submission" date="2021-02" db="EMBL/GenBank/DDBJ databases">
        <authorList>
            <person name="Nowell W R."/>
        </authorList>
    </citation>
    <scope>NUCLEOTIDE SEQUENCE</scope>
</reference>
<proteinExistence type="predicted"/>
<dbReference type="Proteomes" id="UP000663838">
    <property type="component" value="Unassembled WGS sequence"/>
</dbReference>
<evidence type="ECO:0000313" key="3">
    <source>
        <dbReference type="Proteomes" id="UP000663838"/>
    </source>
</evidence>
<dbReference type="AlphaFoldDB" id="A0A821W477"/>
<accession>A0A821W477</accession>
<dbReference type="PANTHER" id="PTHR11439:SF483">
    <property type="entry name" value="PEPTIDE SYNTHASE GLIP-LIKE, PUTATIVE (AFU_ORTHOLOGUE AFUA_3G12920)-RELATED"/>
    <property type="match status" value="1"/>
</dbReference>
<evidence type="ECO:0000313" key="1">
    <source>
        <dbReference type="EMBL" id="CAF3360411.1"/>
    </source>
</evidence>
<protein>
    <submittedName>
        <fullName evidence="2">Uncharacterized protein</fullName>
    </submittedName>
</protein>
<organism evidence="2 3">
    <name type="scientific">Rotaria socialis</name>
    <dbReference type="NCBI Taxonomy" id="392032"/>
    <lineage>
        <taxon>Eukaryota</taxon>
        <taxon>Metazoa</taxon>
        <taxon>Spiralia</taxon>
        <taxon>Gnathifera</taxon>
        <taxon>Rotifera</taxon>
        <taxon>Eurotatoria</taxon>
        <taxon>Bdelloidea</taxon>
        <taxon>Philodinida</taxon>
        <taxon>Philodinidae</taxon>
        <taxon>Rotaria</taxon>
    </lineage>
</organism>
<dbReference type="CDD" id="cd09272">
    <property type="entry name" value="RNase_HI_RT_Ty1"/>
    <property type="match status" value="1"/>
</dbReference>